<evidence type="ECO:0000256" key="1">
    <source>
        <dbReference type="SAM" id="MobiDB-lite"/>
    </source>
</evidence>
<dbReference type="AlphaFoldDB" id="A0A9Q0F2V7"/>
<evidence type="ECO:0000313" key="4">
    <source>
        <dbReference type="Proteomes" id="UP001141552"/>
    </source>
</evidence>
<feature type="region of interest" description="Disordered" evidence="1">
    <location>
        <begin position="125"/>
        <end position="146"/>
    </location>
</feature>
<organism evidence="3 4">
    <name type="scientific">Turnera subulata</name>
    <dbReference type="NCBI Taxonomy" id="218843"/>
    <lineage>
        <taxon>Eukaryota</taxon>
        <taxon>Viridiplantae</taxon>
        <taxon>Streptophyta</taxon>
        <taxon>Embryophyta</taxon>
        <taxon>Tracheophyta</taxon>
        <taxon>Spermatophyta</taxon>
        <taxon>Magnoliopsida</taxon>
        <taxon>eudicotyledons</taxon>
        <taxon>Gunneridae</taxon>
        <taxon>Pentapetalae</taxon>
        <taxon>rosids</taxon>
        <taxon>fabids</taxon>
        <taxon>Malpighiales</taxon>
        <taxon>Passifloraceae</taxon>
        <taxon>Turnera</taxon>
    </lineage>
</organism>
<dbReference type="Proteomes" id="UP001141552">
    <property type="component" value="Unassembled WGS sequence"/>
</dbReference>
<feature type="transmembrane region" description="Helical" evidence="2">
    <location>
        <begin position="47"/>
        <end position="72"/>
    </location>
</feature>
<name>A0A9Q0F2V7_9ROSI</name>
<gene>
    <name evidence="3" type="ORF">Tsubulata_007431</name>
</gene>
<reference evidence="3" key="2">
    <citation type="journal article" date="2023" name="Plants (Basel)">
        <title>Annotation of the Turnera subulata (Passifloraceae) Draft Genome Reveals the S-Locus Evolved after the Divergence of Turneroideae from Passifloroideae in a Stepwise Manner.</title>
        <authorList>
            <person name="Henning P.M."/>
            <person name="Roalson E.H."/>
            <person name="Mir W."/>
            <person name="McCubbin A.G."/>
            <person name="Shore J.S."/>
        </authorList>
    </citation>
    <scope>NUCLEOTIDE SEQUENCE</scope>
    <source>
        <strain evidence="3">F60SS</strain>
    </source>
</reference>
<keyword evidence="2" id="KW-0472">Membrane</keyword>
<dbReference type="EMBL" id="JAKUCV010007286">
    <property type="protein sequence ID" value="KAJ4824035.1"/>
    <property type="molecule type" value="Genomic_DNA"/>
</dbReference>
<dbReference type="OrthoDB" id="1504534at2759"/>
<sequence length="161" mass="17583">MKRRRRREAEVSRLVVVGSRLVTVEEVNKLALVVVVGSRLAVEVSKLALVLAMVGVVIELVPVLAMVGVRMISFNELVMLPMLLGMQPVNSLLAITIAEAGEDPIVSGMLDENLLLFKKIASRSLRKSSGGNSPSNSLNRISRKNATHPVRAQMNQGYIRQ</sequence>
<protein>
    <submittedName>
        <fullName evidence="3">Uncharacterized protein</fullName>
    </submittedName>
</protein>
<comment type="caution">
    <text evidence="3">The sequence shown here is derived from an EMBL/GenBank/DDBJ whole genome shotgun (WGS) entry which is preliminary data.</text>
</comment>
<reference evidence="3" key="1">
    <citation type="submission" date="2022-02" db="EMBL/GenBank/DDBJ databases">
        <authorList>
            <person name="Henning P.M."/>
            <person name="McCubbin A.G."/>
            <person name="Shore J.S."/>
        </authorList>
    </citation>
    <scope>NUCLEOTIDE SEQUENCE</scope>
    <source>
        <strain evidence="3">F60SS</strain>
        <tissue evidence="3">Leaves</tissue>
    </source>
</reference>
<keyword evidence="2" id="KW-0812">Transmembrane</keyword>
<keyword evidence="2" id="KW-1133">Transmembrane helix</keyword>
<accession>A0A9Q0F2V7</accession>
<proteinExistence type="predicted"/>
<feature type="compositionally biased region" description="Low complexity" evidence="1">
    <location>
        <begin position="128"/>
        <end position="137"/>
    </location>
</feature>
<evidence type="ECO:0000313" key="3">
    <source>
        <dbReference type="EMBL" id="KAJ4824035.1"/>
    </source>
</evidence>
<evidence type="ECO:0000256" key="2">
    <source>
        <dbReference type="SAM" id="Phobius"/>
    </source>
</evidence>
<keyword evidence="4" id="KW-1185">Reference proteome</keyword>